<organism evidence="1 2">
    <name type="scientific">Brevundimonas albigilva</name>
    <dbReference type="NCBI Taxonomy" id="1312364"/>
    <lineage>
        <taxon>Bacteria</taxon>
        <taxon>Pseudomonadati</taxon>
        <taxon>Pseudomonadota</taxon>
        <taxon>Alphaproteobacteria</taxon>
        <taxon>Caulobacterales</taxon>
        <taxon>Caulobacteraceae</taxon>
        <taxon>Brevundimonas</taxon>
    </lineage>
</organism>
<keyword evidence="2" id="KW-1185">Reference proteome</keyword>
<dbReference type="Proteomes" id="UP001055429">
    <property type="component" value="Chromosome"/>
</dbReference>
<evidence type="ECO:0000313" key="2">
    <source>
        <dbReference type="Proteomes" id="UP001055429"/>
    </source>
</evidence>
<accession>A0ABY4SMM9</accession>
<dbReference type="EMBL" id="CP097649">
    <property type="protein sequence ID" value="URI14956.1"/>
    <property type="molecule type" value="Genomic_DNA"/>
</dbReference>
<dbReference type="RefSeq" id="WP_249749416.1">
    <property type="nucleotide sequence ID" value="NZ_CP097298.1"/>
</dbReference>
<reference evidence="1" key="1">
    <citation type="submission" date="2022-05" db="EMBL/GenBank/DDBJ databases">
        <title>Brevundimonas albigilva TT17 genome sequence.</title>
        <authorList>
            <person name="Lee K."/>
            <person name="Son H."/>
        </authorList>
    </citation>
    <scope>NUCLEOTIDE SEQUENCE</scope>
    <source>
        <strain evidence="1">TT17</strain>
    </source>
</reference>
<proteinExistence type="predicted"/>
<name>A0ABY4SMM9_9CAUL</name>
<evidence type="ECO:0000313" key="1">
    <source>
        <dbReference type="EMBL" id="URI14956.1"/>
    </source>
</evidence>
<gene>
    <name evidence="1" type="ORF">M8231_14290</name>
</gene>
<sequence>MTVHATIALDEAVKAKLDALANARQAPIGDIVAMAVWDMAVEEEATPFASTDEETAFEAAVDKGLKSLEEGRLHPQEDVVAALAAQRAARRG</sequence>
<protein>
    <submittedName>
        <fullName evidence="1">Uncharacterized protein</fullName>
    </submittedName>
</protein>